<gene>
    <name evidence="2" type="ORF">FHX72_002871</name>
</gene>
<dbReference type="AlphaFoldDB" id="A0A7W4UQF0"/>
<dbReference type="RefSeq" id="WP_183625871.1">
    <property type="nucleotide sequence ID" value="NZ_JACHWJ010000004.1"/>
</dbReference>
<dbReference type="Proteomes" id="UP000545286">
    <property type="component" value="Unassembled WGS sequence"/>
</dbReference>
<feature type="compositionally biased region" description="Basic and acidic residues" evidence="1">
    <location>
        <begin position="192"/>
        <end position="204"/>
    </location>
</feature>
<comment type="caution">
    <text evidence="2">The sequence shown here is derived from an EMBL/GenBank/DDBJ whole genome shotgun (WGS) entry which is preliminary data.</text>
</comment>
<feature type="region of interest" description="Disordered" evidence="1">
    <location>
        <begin position="174"/>
        <end position="204"/>
    </location>
</feature>
<sequence length="204" mass="22576">MSSTSTYEAWVHGLRRWALDPTADLGGLPALTVDSFTPDTYRRLLGHLHTAIATMMRTWQAQLTRDLGSALDDHGRARALVSLRVLLARRLELAKHPALPREVSHALWDSAARDIEDIQRTLETEVVRPRDGTARADGAQERLLQLVKQHSFVVLIQPGFPLSAFIAQQGITSASTSPDVPRVIGGGPPPEFTERAPRRRVLLD</sequence>
<organism evidence="2 3">
    <name type="scientific">Pseudoclavibacter helvolus</name>
    <dbReference type="NCBI Taxonomy" id="255205"/>
    <lineage>
        <taxon>Bacteria</taxon>
        <taxon>Bacillati</taxon>
        <taxon>Actinomycetota</taxon>
        <taxon>Actinomycetes</taxon>
        <taxon>Micrococcales</taxon>
        <taxon>Microbacteriaceae</taxon>
        <taxon>Pseudoclavibacter</taxon>
    </lineage>
</organism>
<proteinExistence type="predicted"/>
<evidence type="ECO:0000256" key="1">
    <source>
        <dbReference type="SAM" id="MobiDB-lite"/>
    </source>
</evidence>
<keyword evidence="3" id="KW-1185">Reference proteome</keyword>
<protein>
    <submittedName>
        <fullName evidence="2">Uncharacterized protein</fullName>
    </submittedName>
</protein>
<name>A0A7W4UQF0_9MICO</name>
<reference evidence="2 3" key="1">
    <citation type="submission" date="2020-08" db="EMBL/GenBank/DDBJ databases">
        <title>Sequencing the genomes of 1000 actinobacteria strains.</title>
        <authorList>
            <person name="Klenk H.-P."/>
        </authorList>
    </citation>
    <scope>NUCLEOTIDE SEQUENCE [LARGE SCALE GENOMIC DNA]</scope>
    <source>
        <strain evidence="2 3">DSM 20419</strain>
    </source>
</reference>
<evidence type="ECO:0000313" key="2">
    <source>
        <dbReference type="EMBL" id="MBB2958725.1"/>
    </source>
</evidence>
<evidence type="ECO:0000313" key="3">
    <source>
        <dbReference type="Proteomes" id="UP000545286"/>
    </source>
</evidence>
<dbReference type="EMBL" id="JACHWJ010000004">
    <property type="protein sequence ID" value="MBB2958725.1"/>
    <property type="molecule type" value="Genomic_DNA"/>
</dbReference>
<accession>A0A7W4UQF0</accession>